<name>A0AAJ5BDQ3_MYRPR</name>
<organism evidence="1 2">
    <name type="scientific">Myroides profundi</name>
    <dbReference type="NCBI Taxonomy" id="480520"/>
    <lineage>
        <taxon>Bacteria</taxon>
        <taxon>Pseudomonadati</taxon>
        <taxon>Bacteroidota</taxon>
        <taxon>Flavobacteriia</taxon>
        <taxon>Flavobacteriales</taxon>
        <taxon>Flavobacteriaceae</taxon>
        <taxon>Myroides</taxon>
    </lineage>
</organism>
<dbReference type="RefSeq" id="WP_041893391.1">
    <property type="nucleotide sequence ID" value="NZ_CP010817.1"/>
</dbReference>
<accession>A0AAJ5BDQ3</accession>
<dbReference type="EMBL" id="FOFY01000005">
    <property type="protein sequence ID" value="SEQ71401.1"/>
    <property type="molecule type" value="Genomic_DNA"/>
</dbReference>
<sequence>MFKNVDNIFRRFSNVLLISLVFCCFLGCSQPPKDGHYKAVSFSKVDNSLMFGATLGYMEFIAEVVPYLKIEDGDVITDFPIKTRESLENFKSFTGATYNDGRSLLDSIYKVQLKNDTLMITFHYVGTSQPTKDFVFKYLPISKEEYDEGVKKLFLKQEEVKHSFTTMDLSNLDYTQKRPAYLKDYKSMVAMENMFSSGESTQYTDQIYTSYRTVDLRTYKDTTYDYKEFQISNSEVINKSVANIDDLVFNDFYVYVDTNMETQGIVLEKKEWDKKSIKELFVKLKEKNKNAELSFFGLPQKDKDGEISNIAQQLAVKWKDDLKSVTLIIDDIPESIRDTELYKKAFITEKDSSKKLIDNWMYYLNLIEQANVKVYIISPSFDEVIKGDDEYHRQQSFHGEPILKVYEYVWRGYYEWQNSY</sequence>
<protein>
    <submittedName>
        <fullName evidence="1">Uncharacterized protein</fullName>
    </submittedName>
</protein>
<evidence type="ECO:0000313" key="1">
    <source>
        <dbReference type="EMBL" id="SEQ71401.1"/>
    </source>
</evidence>
<dbReference type="AlphaFoldDB" id="A0AAJ5BDQ3"/>
<gene>
    <name evidence="1" type="ORF">SAMN04488089_105130</name>
</gene>
<comment type="caution">
    <text evidence="1">The sequence shown here is derived from an EMBL/GenBank/DDBJ whole genome shotgun (WGS) entry which is preliminary data.</text>
</comment>
<keyword evidence="2" id="KW-1185">Reference proteome</keyword>
<dbReference type="KEGG" id="mpw:MPR_2739"/>
<reference evidence="1 2" key="1">
    <citation type="submission" date="2016-10" db="EMBL/GenBank/DDBJ databases">
        <authorList>
            <person name="Varghese N."/>
            <person name="Submissions S."/>
        </authorList>
    </citation>
    <scope>NUCLEOTIDE SEQUENCE [LARGE SCALE GENOMIC DNA]</scope>
    <source>
        <strain evidence="2">DSM 19823 / KCTC 23066 / CCTCC M 208030 / D25</strain>
    </source>
</reference>
<dbReference type="Proteomes" id="UP000183496">
    <property type="component" value="Unassembled WGS sequence"/>
</dbReference>
<evidence type="ECO:0000313" key="2">
    <source>
        <dbReference type="Proteomes" id="UP000183496"/>
    </source>
</evidence>
<proteinExistence type="predicted"/>